<reference evidence="6" key="1">
    <citation type="submission" date="2022-07" db="EMBL/GenBank/DDBJ databases">
        <title>Phylogenomic reconstructions and comparative analyses of Kickxellomycotina fungi.</title>
        <authorList>
            <person name="Reynolds N.K."/>
            <person name="Stajich J.E."/>
            <person name="Barry K."/>
            <person name="Grigoriev I.V."/>
            <person name="Crous P."/>
            <person name="Smith M.E."/>
        </authorList>
    </citation>
    <scope>NUCLEOTIDE SEQUENCE</scope>
    <source>
        <strain evidence="6">NBRC 100468</strain>
    </source>
</reference>
<feature type="transmembrane region" description="Helical" evidence="5">
    <location>
        <begin position="364"/>
        <end position="385"/>
    </location>
</feature>
<feature type="transmembrane region" description="Helical" evidence="5">
    <location>
        <begin position="221"/>
        <end position="240"/>
    </location>
</feature>
<feature type="transmembrane region" description="Helical" evidence="5">
    <location>
        <begin position="170"/>
        <end position="188"/>
    </location>
</feature>
<dbReference type="GO" id="GO:0007189">
    <property type="term" value="P:adenylate cyclase-activating G protein-coupled receptor signaling pathway"/>
    <property type="evidence" value="ECO:0007669"/>
    <property type="project" value="TreeGrafter"/>
</dbReference>
<protein>
    <submittedName>
        <fullName evidence="6">Uncharacterized protein</fullName>
    </submittedName>
</protein>
<evidence type="ECO:0000256" key="2">
    <source>
        <dbReference type="ARBA" id="ARBA00022692"/>
    </source>
</evidence>
<keyword evidence="7" id="KW-1185">Reference proteome</keyword>
<comment type="subcellular location">
    <subcellularLocation>
        <location evidence="1">Membrane</location>
        <topology evidence="1">Multi-pass membrane protein</topology>
    </subcellularLocation>
</comment>
<feature type="transmembrane region" description="Helical" evidence="5">
    <location>
        <begin position="96"/>
        <end position="117"/>
    </location>
</feature>
<feature type="transmembrane region" description="Helical" evidence="5">
    <location>
        <begin position="58"/>
        <end position="84"/>
    </location>
</feature>
<comment type="caution">
    <text evidence="6">The sequence shown here is derived from an EMBL/GenBank/DDBJ whole genome shotgun (WGS) entry which is preliminary data.</text>
</comment>
<evidence type="ECO:0000256" key="4">
    <source>
        <dbReference type="ARBA" id="ARBA00023136"/>
    </source>
</evidence>
<dbReference type="AlphaFoldDB" id="A0A9W7ZZE7"/>
<dbReference type="OrthoDB" id="3251871at2759"/>
<evidence type="ECO:0000313" key="7">
    <source>
        <dbReference type="Proteomes" id="UP001150538"/>
    </source>
</evidence>
<sequence length="404" mass="45645">MSTTVFNGHDFSTSTSYVSNISTGAKSWFYTDTLTDQSLLNIVVTMLGSETMYGRYEIFLQVTQILSLVLSATTLMTVICIAFIRPDIAKKPSIRLSGWMALTDIIFSLILFLMLQYQFMTSRKAIDLGILDWLRWGMSMTFVLLNTCIAIQLHLTVLANKPRLARKLNYGYEAVSILVGMGLPAILFKLRMLPVWNPKLIRFMIYTEVSKSNIKYLLCDFLWEFIAMFYCLVVIVLVLYKIFVVSRDVVSVQTYHPDHIEPLTSSSSSNINTQSASPSCLEDQTRMGFIGEGRGEECTALSPTLVNSKSGDSNNNSQSTTLTVDRQNNLRKATLRILLYPLVLLIIRVPYTLSVFIAPNPIPALYLTYTLCSIQGTVNFIVFLINPSLSELWPLILTKLRQNY</sequence>
<keyword evidence="2 5" id="KW-0812">Transmembrane</keyword>
<gene>
    <name evidence="6" type="ORF">H4219_004077</name>
</gene>
<evidence type="ECO:0000313" key="6">
    <source>
        <dbReference type="EMBL" id="KAJ1915890.1"/>
    </source>
</evidence>
<feature type="transmembrane region" description="Helical" evidence="5">
    <location>
        <begin position="137"/>
        <end position="158"/>
    </location>
</feature>
<evidence type="ECO:0000256" key="3">
    <source>
        <dbReference type="ARBA" id="ARBA00022989"/>
    </source>
</evidence>
<dbReference type="PANTHER" id="PTHR23112:SF0">
    <property type="entry name" value="TRANSMEMBRANE PROTEIN 116"/>
    <property type="match status" value="1"/>
</dbReference>
<feature type="transmembrane region" description="Helical" evidence="5">
    <location>
        <begin position="337"/>
        <end position="358"/>
    </location>
</feature>
<organism evidence="6 7">
    <name type="scientific">Mycoemilia scoparia</name>
    <dbReference type="NCBI Taxonomy" id="417184"/>
    <lineage>
        <taxon>Eukaryota</taxon>
        <taxon>Fungi</taxon>
        <taxon>Fungi incertae sedis</taxon>
        <taxon>Zoopagomycota</taxon>
        <taxon>Kickxellomycotina</taxon>
        <taxon>Kickxellomycetes</taxon>
        <taxon>Kickxellales</taxon>
        <taxon>Kickxellaceae</taxon>
        <taxon>Mycoemilia</taxon>
    </lineage>
</organism>
<proteinExistence type="predicted"/>
<dbReference type="GO" id="GO:0005886">
    <property type="term" value="C:plasma membrane"/>
    <property type="evidence" value="ECO:0007669"/>
    <property type="project" value="TreeGrafter"/>
</dbReference>
<dbReference type="Proteomes" id="UP001150538">
    <property type="component" value="Unassembled WGS sequence"/>
</dbReference>
<keyword evidence="3 5" id="KW-1133">Transmembrane helix</keyword>
<dbReference type="PANTHER" id="PTHR23112">
    <property type="entry name" value="G PROTEIN-COUPLED RECEPTOR 157-RELATED"/>
    <property type="match status" value="1"/>
</dbReference>
<evidence type="ECO:0000256" key="1">
    <source>
        <dbReference type="ARBA" id="ARBA00004141"/>
    </source>
</evidence>
<name>A0A9W7ZZE7_9FUNG</name>
<dbReference type="EMBL" id="JANBPU010000125">
    <property type="protein sequence ID" value="KAJ1915890.1"/>
    <property type="molecule type" value="Genomic_DNA"/>
</dbReference>
<accession>A0A9W7ZZE7</accession>
<keyword evidence="4 5" id="KW-0472">Membrane</keyword>
<dbReference type="GO" id="GO:0004930">
    <property type="term" value="F:G protein-coupled receptor activity"/>
    <property type="evidence" value="ECO:0007669"/>
    <property type="project" value="TreeGrafter"/>
</dbReference>
<evidence type="ECO:0000256" key="5">
    <source>
        <dbReference type="SAM" id="Phobius"/>
    </source>
</evidence>